<sequence length="64" mass="6788">MGAGAPAIHGIAASRRRRSRESGGSRGRRAHRQRMPIVPRAYVTPVPDGIADAEGRAFAHSRGA</sequence>
<gene>
    <name evidence="2" type="ordered locus">BURPS1106A_A1345</name>
</gene>
<dbReference type="KEGG" id="bpl:BURPS1106A_A1345"/>
<name>A3P4X0_BURP0</name>
<feature type="region of interest" description="Disordered" evidence="1">
    <location>
        <begin position="1"/>
        <end position="39"/>
    </location>
</feature>
<reference evidence="3" key="1">
    <citation type="submission" date="2007-02" db="EMBL/GenBank/DDBJ databases">
        <authorList>
            <person name="DeShazer D."/>
            <person name="Woods D.E."/>
            <person name="Nierman W.C."/>
        </authorList>
    </citation>
    <scope>NUCLEOTIDE SEQUENCE [LARGE SCALE GENOMIC DNA]</scope>
    <source>
        <strain evidence="3">1106a</strain>
    </source>
</reference>
<evidence type="ECO:0000313" key="2">
    <source>
        <dbReference type="EMBL" id="ABN93383.1"/>
    </source>
</evidence>
<dbReference type="AlphaFoldDB" id="A3P4X0"/>
<dbReference type="HOGENOM" id="CLU_201653_0_0_4"/>
<dbReference type="Proteomes" id="UP000006738">
    <property type="component" value="Chromosome II"/>
</dbReference>
<accession>A3P4X0</accession>
<organism evidence="2 3">
    <name type="scientific">Burkholderia pseudomallei (strain 1106a)</name>
    <dbReference type="NCBI Taxonomy" id="357348"/>
    <lineage>
        <taxon>Bacteria</taxon>
        <taxon>Pseudomonadati</taxon>
        <taxon>Pseudomonadota</taxon>
        <taxon>Betaproteobacteria</taxon>
        <taxon>Burkholderiales</taxon>
        <taxon>Burkholderiaceae</taxon>
        <taxon>Burkholderia</taxon>
        <taxon>pseudomallei group</taxon>
    </lineage>
</organism>
<protein>
    <submittedName>
        <fullName evidence="2">Uncharacterized protein</fullName>
    </submittedName>
</protein>
<dbReference type="EMBL" id="CP000573">
    <property type="protein sequence ID" value="ABN93383.1"/>
    <property type="molecule type" value="Genomic_DNA"/>
</dbReference>
<proteinExistence type="predicted"/>
<evidence type="ECO:0000313" key="3">
    <source>
        <dbReference type="Proteomes" id="UP000006738"/>
    </source>
</evidence>
<feature type="compositionally biased region" description="Low complexity" evidence="1">
    <location>
        <begin position="1"/>
        <end position="13"/>
    </location>
</feature>
<evidence type="ECO:0000256" key="1">
    <source>
        <dbReference type="SAM" id="MobiDB-lite"/>
    </source>
</evidence>